<evidence type="ECO:0000256" key="7">
    <source>
        <dbReference type="SAM" id="Phobius"/>
    </source>
</evidence>
<name>A0ABW4DHW2_9BACL</name>
<dbReference type="Pfam" id="PF07690">
    <property type="entry name" value="MFS_1"/>
    <property type="match status" value="1"/>
</dbReference>
<evidence type="ECO:0000256" key="4">
    <source>
        <dbReference type="ARBA" id="ARBA00022692"/>
    </source>
</evidence>
<dbReference type="PANTHER" id="PTHR42718">
    <property type="entry name" value="MAJOR FACILITATOR SUPERFAMILY MULTIDRUG TRANSPORTER MFSC"/>
    <property type="match status" value="1"/>
</dbReference>
<keyword evidence="3" id="KW-1003">Cell membrane</keyword>
<dbReference type="PRINTS" id="PR01036">
    <property type="entry name" value="TCRTETB"/>
</dbReference>
<feature type="transmembrane region" description="Helical" evidence="7">
    <location>
        <begin position="302"/>
        <end position="320"/>
    </location>
</feature>
<proteinExistence type="predicted"/>
<dbReference type="Gene3D" id="1.20.1250.20">
    <property type="entry name" value="MFS general substrate transporter like domains"/>
    <property type="match status" value="1"/>
</dbReference>
<evidence type="ECO:0000313" key="9">
    <source>
        <dbReference type="EMBL" id="MFD1463408.1"/>
    </source>
</evidence>
<evidence type="ECO:0000256" key="1">
    <source>
        <dbReference type="ARBA" id="ARBA00004651"/>
    </source>
</evidence>
<evidence type="ECO:0000259" key="8">
    <source>
        <dbReference type="PROSITE" id="PS50850"/>
    </source>
</evidence>
<feature type="transmembrane region" description="Helical" evidence="7">
    <location>
        <begin position="226"/>
        <end position="248"/>
    </location>
</feature>
<keyword evidence="4 7" id="KW-0812">Transmembrane</keyword>
<feature type="transmembrane region" description="Helical" evidence="7">
    <location>
        <begin position="332"/>
        <end position="353"/>
    </location>
</feature>
<feature type="transmembrane region" description="Helical" evidence="7">
    <location>
        <begin position="50"/>
        <end position="69"/>
    </location>
</feature>
<feature type="transmembrane region" description="Helical" evidence="7">
    <location>
        <begin position="443"/>
        <end position="462"/>
    </location>
</feature>
<keyword evidence="10" id="KW-1185">Reference proteome</keyword>
<evidence type="ECO:0000256" key="2">
    <source>
        <dbReference type="ARBA" id="ARBA00022448"/>
    </source>
</evidence>
<dbReference type="PANTHER" id="PTHR42718:SF46">
    <property type="entry name" value="BLR6921 PROTEIN"/>
    <property type="match status" value="1"/>
</dbReference>
<comment type="caution">
    <text evidence="9">The sequence shown here is derived from an EMBL/GenBank/DDBJ whole genome shotgun (WGS) entry which is preliminary data.</text>
</comment>
<dbReference type="InterPro" id="IPR036259">
    <property type="entry name" value="MFS_trans_sf"/>
</dbReference>
<dbReference type="Gene3D" id="1.20.1720.10">
    <property type="entry name" value="Multidrug resistance protein D"/>
    <property type="match status" value="1"/>
</dbReference>
<gene>
    <name evidence="9" type="ORF">ACFQ5D_18890</name>
</gene>
<dbReference type="PROSITE" id="PS50850">
    <property type="entry name" value="MFS"/>
    <property type="match status" value="1"/>
</dbReference>
<feature type="domain" description="Major facilitator superfamily (MFS) profile" evidence="8">
    <location>
        <begin position="15"/>
        <end position="466"/>
    </location>
</feature>
<dbReference type="NCBIfam" id="TIGR00711">
    <property type="entry name" value="efflux_EmrB"/>
    <property type="match status" value="1"/>
</dbReference>
<evidence type="ECO:0000256" key="5">
    <source>
        <dbReference type="ARBA" id="ARBA00022989"/>
    </source>
</evidence>
<feature type="transmembrane region" description="Helical" evidence="7">
    <location>
        <begin position="139"/>
        <end position="161"/>
    </location>
</feature>
<dbReference type="InterPro" id="IPR011701">
    <property type="entry name" value="MFS"/>
</dbReference>
<organism evidence="9 10">
    <name type="scientific">Paenibacillus farraposensis</name>
    <dbReference type="NCBI Taxonomy" id="2807095"/>
    <lineage>
        <taxon>Bacteria</taxon>
        <taxon>Bacillati</taxon>
        <taxon>Bacillota</taxon>
        <taxon>Bacilli</taxon>
        <taxon>Bacillales</taxon>
        <taxon>Paenibacillaceae</taxon>
        <taxon>Paenibacillus</taxon>
    </lineage>
</organism>
<dbReference type="EMBL" id="JBHTNZ010000032">
    <property type="protein sequence ID" value="MFD1463408.1"/>
    <property type="molecule type" value="Genomic_DNA"/>
</dbReference>
<evidence type="ECO:0000313" key="10">
    <source>
        <dbReference type="Proteomes" id="UP001597340"/>
    </source>
</evidence>
<dbReference type="InterPro" id="IPR020846">
    <property type="entry name" value="MFS_dom"/>
</dbReference>
<feature type="transmembrane region" description="Helical" evidence="7">
    <location>
        <begin position="403"/>
        <end position="423"/>
    </location>
</feature>
<feature type="transmembrane region" description="Helical" evidence="7">
    <location>
        <begin position="201"/>
        <end position="220"/>
    </location>
</feature>
<feature type="transmembrane region" description="Helical" evidence="7">
    <location>
        <begin position="167"/>
        <end position="189"/>
    </location>
</feature>
<evidence type="ECO:0000256" key="3">
    <source>
        <dbReference type="ARBA" id="ARBA00022475"/>
    </source>
</evidence>
<comment type="subcellular location">
    <subcellularLocation>
        <location evidence="1">Cell membrane</location>
        <topology evidence="1">Multi-pass membrane protein</topology>
    </subcellularLocation>
</comment>
<reference evidence="10" key="1">
    <citation type="journal article" date="2019" name="Int. J. Syst. Evol. Microbiol.">
        <title>The Global Catalogue of Microorganisms (GCM) 10K type strain sequencing project: providing services to taxonomists for standard genome sequencing and annotation.</title>
        <authorList>
            <consortium name="The Broad Institute Genomics Platform"/>
            <consortium name="The Broad Institute Genome Sequencing Center for Infectious Disease"/>
            <person name="Wu L."/>
            <person name="Ma J."/>
        </authorList>
    </citation>
    <scope>NUCLEOTIDE SEQUENCE [LARGE SCALE GENOMIC DNA]</scope>
    <source>
        <strain evidence="10">CCM 9147</strain>
    </source>
</reference>
<dbReference type="InterPro" id="IPR004638">
    <property type="entry name" value="EmrB-like"/>
</dbReference>
<feature type="transmembrane region" description="Helical" evidence="7">
    <location>
        <begin position="81"/>
        <end position="100"/>
    </location>
</feature>
<keyword evidence="5 7" id="KW-1133">Transmembrane helix</keyword>
<dbReference type="SUPFAM" id="SSF103473">
    <property type="entry name" value="MFS general substrate transporter"/>
    <property type="match status" value="2"/>
</dbReference>
<keyword evidence="6 7" id="KW-0472">Membrane</keyword>
<protein>
    <submittedName>
        <fullName evidence="9">DHA2 family efflux MFS transporter permease subunit</fullName>
    </submittedName>
</protein>
<feature type="transmembrane region" description="Helical" evidence="7">
    <location>
        <begin position="16"/>
        <end position="38"/>
    </location>
</feature>
<dbReference type="RefSeq" id="WP_229524225.1">
    <property type="nucleotide sequence ID" value="NZ_JAFFQR010000063.1"/>
</dbReference>
<dbReference type="Proteomes" id="UP001597340">
    <property type="component" value="Unassembled WGS sequence"/>
</dbReference>
<sequence length="484" mass="52578">MGTVPLPINQGGFKQVYIASFGLFITYIDSTIINVALPSVIKDYHIGLDLAAWVINAFILALAVLLIAMGKISEIYGKHKVYAWGLIFFLISSFLCGIAQNIYLLISFRVIQGIAGAMIIPTSMSLAREAVPKELVGRAIGIWGAIGALGAAGGPPLGGIITEYFGWRWIFFINIPFILSMLPAVFHIFKNYVFERKEAHFDLLGMLTIGTSILFLTFAILKGQEIGWTSIRILSCLLICILSFLLFLSLERRIMYPLLDFSVFNNKVYVAGLVSNLLAGILTMGVNMLIPEYLTQVQGYDLILVSMLTTLLPLSSLFVGPLIGRLVDKTGFFIPLMIGYGCALCGFFSLFLTPMNLSVVWLIVILLITGTGNGILMITCVAVSTSSLPPQQLSVGSGIFSMVRNVSGALGISIMISITLGYINSHSAGSLDHKLIVSQAMKYAFLAGGVITLLFSPSLILLKSTRGIKNREESLSDLKIGQET</sequence>
<keyword evidence="2" id="KW-0813">Transport</keyword>
<evidence type="ECO:0000256" key="6">
    <source>
        <dbReference type="ARBA" id="ARBA00023136"/>
    </source>
</evidence>
<feature type="transmembrane region" description="Helical" evidence="7">
    <location>
        <begin position="359"/>
        <end position="383"/>
    </location>
</feature>
<feature type="transmembrane region" description="Helical" evidence="7">
    <location>
        <begin position="268"/>
        <end position="290"/>
    </location>
</feature>
<accession>A0ABW4DHW2</accession>